<reference evidence="2 3" key="1">
    <citation type="submission" date="2016-10" db="EMBL/GenBank/DDBJ databases">
        <authorList>
            <person name="de Groot N.N."/>
        </authorList>
    </citation>
    <scope>NUCLEOTIDE SEQUENCE [LARGE SCALE GENOMIC DNA]</scope>
    <source>
        <strain evidence="2 3">DSM 23553</strain>
    </source>
</reference>
<feature type="chain" id="PRO_5011760002" description="DUF4382 domain-containing protein" evidence="1">
    <location>
        <begin position="21"/>
        <end position="505"/>
    </location>
</feature>
<organism evidence="2 3">
    <name type="scientific">Salinimicrobium catena</name>
    <dbReference type="NCBI Taxonomy" id="390640"/>
    <lineage>
        <taxon>Bacteria</taxon>
        <taxon>Pseudomonadati</taxon>
        <taxon>Bacteroidota</taxon>
        <taxon>Flavobacteriia</taxon>
        <taxon>Flavobacteriales</taxon>
        <taxon>Flavobacteriaceae</taxon>
        <taxon>Salinimicrobium</taxon>
    </lineage>
</organism>
<protein>
    <recommendedName>
        <fullName evidence="4">DUF4382 domain-containing protein</fullName>
    </recommendedName>
</protein>
<dbReference type="OrthoDB" id="972683at2"/>
<dbReference type="PROSITE" id="PS51257">
    <property type="entry name" value="PROKAR_LIPOPROTEIN"/>
    <property type="match status" value="1"/>
</dbReference>
<dbReference type="Gene3D" id="4.10.1080.10">
    <property type="entry name" value="TSP type-3 repeat"/>
    <property type="match status" value="1"/>
</dbReference>
<sequence>MKKCSIIPVFILLFLLAGCSSDDSSIKGNSRSSLSFGIFLEDFVLNTSEDKQATSNIPSCSDADAAFAELVLSRDGLPVVGTIDSPYQIALLQNNINGAGEIFTEESSELELEPGTYTLDYFQVFDGEGNMIWTAPLDNNSTGFGKFVDTPLPLTINLGAGVKKYVEVDVLSFDDRFVNQYGYSFFQLEGTEAIEFCIFGNYCLENGRHAEAARYSVSIWDYSGNPDDPKGANFYTDVENSIIITDFEDESETSAEPLCFVLPDREGTDEYYLELKLLVFDYESEEAVIRKGVFTDEDVKDLFTEGNTLNYYHFREGNCGMEDSPQLFEENGNGVDPNLDTDGDGIVNIEDNCPYQYNPSQGGVDYFGDVCTDPCKIKTDEEDHLAVAMNGTDDFIQFESTSYFIGSVEFLHKELTVGSIYAKTTGPNELTVEVFIDAGRYLEDHVLEIRDDLDSESFCKKIHPVQIVPGEGVSGAYSVFKFQMPEEISAPYYVRFKGNLFVNFD</sequence>
<evidence type="ECO:0008006" key="4">
    <source>
        <dbReference type="Google" id="ProtNLM"/>
    </source>
</evidence>
<dbReference type="InterPro" id="IPR028974">
    <property type="entry name" value="TSP_type-3_rpt"/>
</dbReference>
<dbReference type="SUPFAM" id="SSF103647">
    <property type="entry name" value="TSP type-3 repeat"/>
    <property type="match status" value="1"/>
</dbReference>
<evidence type="ECO:0000256" key="1">
    <source>
        <dbReference type="SAM" id="SignalP"/>
    </source>
</evidence>
<name>A0A1H5LZD5_9FLAO</name>
<dbReference type="STRING" id="390640.SAMN04488034_102461"/>
<keyword evidence="3" id="KW-1185">Reference proteome</keyword>
<dbReference type="GO" id="GO:0005509">
    <property type="term" value="F:calcium ion binding"/>
    <property type="evidence" value="ECO:0007669"/>
    <property type="project" value="InterPro"/>
</dbReference>
<feature type="signal peptide" evidence="1">
    <location>
        <begin position="1"/>
        <end position="20"/>
    </location>
</feature>
<dbReference type="RefSeq" id="WP_093112771.1">
    <property type="nucleotide sequence ID" value="NZ_FNGG01000002.1"/>
</dbReference>
<keyword evidence="1" id="KW-0732">Signal</keyword>
<dbReference type="Proteomes" id="UP000199448">
    <property type="component" value="Unassembled WGS sequence"/>
</dbReference>
<gene>
    <name evidence="2" type="ORF">SAMN04488034_102461</name>
</gene>
<dbReference type="AlphaFoldDB" id="A0A1H5LZD5"/>
<accession>A0A1H5LZD5</accession>
<evidence type="ECO:0000313" key="2">
    <source>
        <dbReference type="EMBL" id="SEE81608.1"/>
    </source>
</evidence>
<evidence type="ECO:0000313" key="3">
    <source>
        <dbReference type="Proteomes" id="UP000199448"/>
    </source>
</evidence>
<dbReference type="EMBL" id="FNUG01000002">
    <property type="protein sequence ID" value="SEE81608.1"/>
    <property type="molecule type" value="Genomic_DNA"/>
</dbReference>
<proteinExistence type="predicted"/>